<accession>A0A815QSN3</accession>
<evidence type="ECO:0000313" key="1">
    <source>
        <dbReference type="EMBL" id="CAF1467279.1"/>
    </source>
</evidence>
<dbReference type="AlphaFoldDB" id="A0A815QSN3"/>
<reference evidence="1" key="1">
    <citation type="submission" date="2021-02" db="EMBL/GenBank/DDBJ databases">
        <authorList>
            <person name="Nowell W R."/>
        </authorList>
    </citation>
    <scope>NUCLEOTIDE SEQUENCE</scope>
</reference>
<dbReference type="Proteomes" id="UP000663852">
    <property type="component" value="Unassembled WGS sequence"/>
</dbReference>
<gene>
    <name evidence="1" type="ORF">EDS130_LOCUS40550</name>
</gene>
<comment type="caution">
    <text evidence="1">The sequence shown here is derived from an EMBL/GenBank/DDBJ whole genome shotgun (WGS) entry which is preliminary data.</text>
</comment>
<proteinExistence type="predicted"/>
<protein>
    <submittedName>
        <fullName evidence="1">Uncharacterized protein</fullName>
    </submittedName>
</protein>
<sequence>MTTTGTANVLDEATLVAYHDFEDAVANISGVFNDVSTNAIHAQGDVLDMVLFFSTTLHRLIFNHLNN</sequence>
<organism evidence="1">
    <name type="scientific">Adineta ricciae</name>
    <name type="common">Rotifer</name>
    <dbReference type="NCBI Taxonomy" id="249248"/>
    <lineage>
        <taxon>Eukaryota</taxon>
        <taxon>Metazoa</taxon>
        <taxon>Spiralia</taxon>
        <taxon>Gnathifera</taxon>
        <taxon>Rotifera</taxon>
        <taxon>Eurotatoria</taxon>
        <taxon>Bdelloidea</taxon>
        <taxon>Adinetida</taxon>
        <taxon>Adinetidae</taxon>
        <taxon>Adineta</taxon>
    </lineage>
</organism>
<dbReference type="EMBL" id="CAJNOJ010000493">
    <property type="protein sequence ID" value="CAF1467279.1"/>
    <property type="molecule type" value="Genomic_DNA"/>
</dbReference>
<name>A0A815QSN3_ADIRI</name>